<dbReference type="AlphaFoldDB" id="B1I3E6"/>
<dbReference type="OrthoDB" id="1807571at2"/>
<sequence length="192" mass="21057">MKTKPAIRPRGPALTLSVVSLLVLAALLAAIFFQVGAVREAREALAAERRAVVQMEERRRYLLELQKNIPAWKQYVDAHLSLIPAGPEENTLLIELHEMAFLAGVHDFQVGFGEPVARPGYTEIPLTLRFEGSYRSTLRFLDELRYGVRAIRVDKVNLVSGGAGPSGLKAEITAAAFHRGDGGDEKAASPRQ</sequence>
<accession>B1I3E6</accession>
<reference evidence="2" key="1">
    <citation type="submission" date="2007-10" db="EMBL/GenBank/DDBJ databases">
        <title>Complete sequence of chromosome of Desulforudis audaxviator MP104C.</title>
        <authorList>
            <person name="Copeland A."/>
            <person name="Lucas S."/>
            <person name="Lapidus A."/>
            <person name="Barry K."/>
            <person name="Glavina del Rio T."/>
            <person name="Dalin E."/>
            <person name="Tice H."/>
            <person name="Bruce D."/>
            <person name="Pitluck S."/>
            <person name="Lowry S.R."/>
            <person name="Larimer F."/>
            <person name="Land M.L."/>
            <person name="Hauser L."/>
            <person name="Kyrpides N."/>
            <person name="Ivanova N.N."/>
            <person name="Richardson P."/>
        </authorList>
    </citation>
    <scope>NUCLEOTIDE SEQUENCE [LARGE SCALE GENOMIC DNA]</scope>
    <source>
        <strain evidence="2">MP104C</strain>
    </source>
</reference>
<proteinExistence type="predicted"/>
<dbReference type="Pfam" id="PF04350">
    <property type="entry name" value="PilO"/>
    <property type="match status" value="1"/>
</dbReference>
<evidence type="ECO:0008006" key="3">
    <source>
        <dbReference type="Google" id="ProtNLM"/>
    </source>
</evidence>
<dbReference type="EMBL" id="CP000860">
    <property type="protein sequence ID" value="ACA59468.1"/>
    <property type="molecule type" value="Genomic_DNA"/>
</dbReference>
<dbReference type="RefSeq" id="WP_012302054.1">
    <property type="nucleotide sequence ID" value="NC_010424.1"/>
</dbReference>
<dbReference type="InterPro" id="IPR014717">
    <property type="entry name" value="Transl_elong_EF1B/ribsomal_bS6"/>
</dbReference>
<dbReference type="GO" id="GO:0043683">
    <property type="term" value="P:type IV pilus assembly"/>
    <property type="evidence" value="ECO:0007669"/>
    <property type="project" value="InterPro"/>
</dbReference>
<dbReference type="InterPro" id="IPR007445">
    <property type="entry name" value="PilO"/>
</dbReference>
<name>B1I3E6_DESAP</name>
<evidence type="ECO:0000313" key="1">
    <source>
        <dbReference type="EMBL" id="ACA59468.1"/>
    </source>
</evidence>
<dbReference type="KEGG" id="dau:Daud_0955"/>
<dbReference type="Gene3D" id="3.30.70.60">
    <property type="match status" value="1"/>
</dbReference>
<dbReference type="GO" id="GO:0043107">
    <property type="term" value="P:type IV pilus-dependent motility"/>
    <property type="evidence" value="ECO:0007669"/>
    <property type="project" value="InterPro"/>
</dbReference>
<dbReference type="STRING" id="477974.Daud_0955"/>
<evidence type="ECO:0000313" key="2">
    <source>
        <dbReference type="Proteomes" id="UP000008544"/>
    </source>
</evidence>
<dbReference type="HOGENOM" id="CLU_129741_0_0_9"/>
<dbReference type="Proteomes" id="UP000008544">
    <property type="component" value="Chromosome"/>
</dbReference>
<organism evidence="1 2">
    <name type="scientific">Desulforudis audaxviator (strain MP104C)</name>
    <dbReference type="NCBI Taxonomy" id="477974"/>
    <lineage>
        <taxon>Bacteria</taxon>
        <taxon>Bacillati</taxon>
        <taxon>Bacillota</taxon>
        <taxon>Clostridia</taxon>
        <taxon>Thermoanaerobacterales</taxon>
        <taxon>Candidatus Desulforudaceae</taxon>
        <taxon>Candidatus Desulforudis</taxon>
    </lineage>
</organism>
<reference evidence="1 2" key="2">
    <citation type="journal article" date="2008" name="Science">
        <title>Environmental genomics reveals a single-species ecosystem deep within Earth.</title>
        <authorList>
            <person name="Chivian D."/>
            <person name="Brodie E.L."/>
            <person name="Alm E.J."/>
            <person name="Culley D.E."/>
            <person name="Dehal P.S."/>
            <person name="Desantis T.Z."/>
            <person name="Gihring T.M."/>
            <person name="Lapidus A."/>
            <person name="Lin L.H."/>
            <person name="Lowry S.R."/>
            <person name="Moser D.P."/>
            <person name="Richardson P.M."/>
            <person name="Southam G."/>
            <person name="Wanger G."/>
            <person name="Pratt L.M."/>
            <person name="Andersen G.L."/>
            <person name="Hazen T.C."/>
            <person name="Brockman F.J."/>
            <person name="Arkin A.P."/>
            <person name="Onstott T.C."/>
        </authorList>
    </citation>
    <scope>NUCLEOTIDE SEQUENCE [LARGE SCALE GENOMIC DNA]</scope>
    <source>
        <strain evidence="1 2">MP104C</strain>
    </source>
</reference>
<dbReference type="eggNOG" id="COG3167">
    <property type="taxonomic scope" value="Bacteria"/>
</dbReference>
<gene>
    <name evidence="1" type="ordered locus">Daud_0955</name>
</gene>
<keyword evidence="2" id="KW-1185">Reference proteome</keyword>
<protein>
    <recommendedName>
        <fullName evidence="3">Tfp pilus assembly protein PilO-like protein</fullName>
    </recommendedName>
</protein>